<keyword evidence="1" id="KW-0732">Signal</keyword>
<name>A0A420XMX7_9ACTN</name>
<keyword evidence="3" id="KW-1185">Reference proteome</keyword>
<reference evidence="2 3" key="1">
    <citation type="submission" date="2018-10" db="EMBL/GenBank/DDBJ databases">
        <title>Genomic Encyclopedia of Archaeal and Bacterial Type Strains, Phase II (KMG-II): from individual species to whole genera.</title>
        <authorList>
            <person name="Goeker M."/>
        </authorList>
    </citation>
    <scope>NUCLEOTIDE SEQUENCE [LARGE SCALE GENOMIC DNA]</scope>
    <source>
        <strain evidence="2 3">RP-AC37</strain>
    </source>
</reference>
<evidence type="ECO:0000256" key="1">
    <source>
        <dbReference type="SAM" id="SignalP"/>
    </source>
</evidence>
<evidence type="ECO:0000313" key="3">
    <source>
        <dbReference type="Proteomes" id="UP000281955"/>
    </source>
</evidence>
<evidence type="ECO:0000313" key="2">
    <source>
        <dbReference type="EMBL" id="RKS72626.1"/>
    </source>
</evidence>
<comment type="caution">
    <text evidence="2">The sequence shown here is derived from an EMBL/GenBank/DDBJ whole genome shotgun (WGS) entry which is preliminary data.</text>
</comment>
<dbReference type="EMBL" id="RBWV01000013">
    <property type="protein sequence ID" value="RKS72626.1"/>
    <property type="molecule type" value="Genomic_DNA"/>
</dbReference>
<accession>A0A420XMX7</accession>
<dbReference type="Proteomes" id="UP000281955">
    <property type="component" value="Unassembled WGS sequence"/>
</dbReference>
<feature type="signal peptide" evidence="1">
    <location>
        <begin position="1"/>
        <end position="36"/>
    </location>
</feature>
<evidence type="ECO:0008006" key="4">
    <source>
        <dbReference type="Google" id="ProtNLM"/>
    </source>
</evidence>
<gene>
    <name evidence="2" type="ORF">CLV35_2873</name>
</gene>
<organism evidence="2 3">
    <name type="scientific">Motilibacter peucedani</name>
    <dbReference type="NCBI Taxonomy" id="598650"/>
    <lineage>
        <taxon>Bacteria</taxon>
        <taxon>Bacillati</taxon>
        <taxon>Actinomycetota</taxon>
        <taxon>Actinomycetes</taxon>
        <taxon>Motilibacterales</taxon>
        <taxon>Motilibacteraceae</taxon>
        <taxon>Motilibacter</taxon>
    </lineage>
</organism>
<dbReference type="RefSeq" id="WP_121194142.1">
    <property type="nucleotide sequence ID" value="NZ_RBWV01000013.1"/>
</dbReference>
<proteinExistence type="predicted"/>
<sequence length="487" mass="49213">MTKPTRARRLGAAAAVATAVTAVSATGLAAAAPASAAVRSPWTQLSTGEGVGLSAEPSVARWGQQLVTAWAQTTSPTSESLHTRVLDRLGRPAGAIGTVATWSDVTDPSVLTLAGVPTVVFGGLRSLDTNDPYTGPMAYAQAPDATSWSLGAGSLTQTHDAYGAYGLGAVDDGTGSPVVALAASSTDHVTVHHGIDPAVPAAAPDEEVAGTVEAQQVNLAKDPLTGNAYAVWYAARDEANEGVRAAQVWPTVGAPTAPAPLSTVAFQGARESVNPGQRVAVAGRVGGGVWAAYASGYPSAHRLVLWDVVSGRTLSLPRRGAVQYVGLSPAPGGRLWVWWVEGPTVYAARTNPAVTAFGAVRAVAAPGGWSPTRTAGDGSLGPLDVVVNSAADGVHSQIRTTRILEALTVTVSPSSLATTARRRAVTVSVTDAGVPVAGATVRVGPRTAVTGRGGRARLVVPRTPAGTTTVVARAAGYAPGSAPLRVR</sequence>
<dbReference type="InParanoid" id="A0A420XMX7"/>
<dbReference type="AlphaFoldDB" id="A0A420XMX7"/>
<feature type="chain" id="PRO_5039281715" description="Carboxypeptidase family protein" evidence="1">
    <location>
        <begin position="37"/>
        <end position="487"/>
    </location>
</feature>
<dbReference type="OrthoDB" id="3680851at2"/>
<protein>
    <recommendedName>
        <fullName evidence="4">Carboxypeptidase family protein</fullName>
    </recommendedName>
</protein>